<dbReference type="EMBL" id="CALNXJ010000092">
    <property type="protein sequence ID" value="CAH3163334.1"/>
    <property type="molecule type" value="Genomic_DNA"/>
</dbReference>
<evidence type="ECO:0000313" key="2">
    <source>
        <dbReference type="EMBL" id="CAH3163334.1"/>
    </source>
</evidence>
<dbReference type="InterPro" id="IPR000719">
    <property type="entry name" value="Prot_kinase_dom"/>
</dbReference>
<reference evidence="2 3" key="1">
    <citation type="submission" date="2022-05" db="EMBL/GenBank/DDBJ databases">
        <authorList>
            <consortium name="Genoscope - CEA"/>
            <person name="William W."/>
        </authorList>
    </citation>
    <scope>NUCLEOTIDE SEQUENCE [LARGE SCALE GENOMIC DNA]</scope>
</reference>
<accession>A0AAU9Y044</accession>
<dbReference type="SUPFAM" id="SSF56112">
    <property type="entry name" value="Protein kinase-like (PK-like)"/>
    <property type="match status" value="1"/>
</dbReference>
<keyword evidence="3" id="KW-1185">Reference proteome</keyword>
<dbReference type="PANTHER" id="PTHR26392">
    <property type="entry name" value="MITOGEN-ACTIVATED PROTEIN KINASE KINASE KINASE 7-RELATED"/>
    <property type="match status" value="1"/>
</dbReference>
<feature type="domain" description="Protein kinase" evidence="1">
    <location>
        <begin position="1"/>
        <end position="132"/>
    </location>
</feature>
<dbReference type="PANTHER" id="PTHR26392:SF92">
    <property type="entry name" value="PROTEIN KINASE DOMAIN-CONTAINING PROTEIN"/>
    <property type="match status" value="1"/>
</dbReference>
<organism evidence="2 3">
    <name type="scientific">Pocillopora meandrina</name>
    <dbReference type="NCBI Taxonomy" id="46732"/>
    <lineage>
        <taxon>Eukaryota</taxon>
        <taxon>Metazoa</taxon>
        <taxon>Cnidaria</taxon>
        <taxon>Anthozoa</taxon>
        <taxon>Hexacorallia</taxon>
        <taxon>Scleractinia</taxon>
        <taxon>Astrocoeniina</taxon>
        <taxon>Pocilloporidae</taxon>
        <taxon>Pocillopora</taxon>
    </lineage>
</organism>
<protein>
    <recommendedName>
        <fullName evidence="1">Protein kinase domain-containing protein</fullName>
    </recommendedName>
</protein>
<dbReference type="InterPro" id="IPR011009">
    <property type="entry name" value="Kinase-like_dom_sf"/>
</dbReference>
<dbReference type="GO" id="GO:0004672">
    <property type="term" value="F:protein kinase activity"/>
    <property type="evidence" value="ECO:0007669"/>
    <property type="project" value="InterPro"/>
</dbReference>
<feature type="non-terminal residue" evidence="2">
    <location>
        <position position="1"/>
    </location>
</feature>
<dbReference type="Gene3D" id="1.10.510.10">
    <property type="entry name" value="Transferase(Phosphotransferase) domain 1"/>
    <property type="match status" value="1"/>
</dbReference>
<evidence type="ECO:0000313" key="3">
    <source>
        <dbReference type="Proteomes" id="UP001159428"/>
    </source>
</evidence>
<dbReference type="AlphaFoldDB" id="A0AAU9Y044"/>
<evidence type="ECO:0000259" key="1">
    <source>
        <dbReference type="PROSITE" id="PS50011"/>
    </source>
</evidence>
<dbReference type="PROSITE" id="PS50011">
    <property type="entry name" value="PROTEIN_KINASE_DOM"/>
    <property type="match status" value="1"/>
</dbReference>
<comment type="caution">
    <text evidence="2">The sequence shown here is derived from an EMBL/GenBank/DDBJ whole genome shotgun (WGS) entry which is preliminary data.</text>
</comment>
<dbReference type="GO" id="GO:0005524">
    <property type="term" value="F:ATP binding"/>
    <property type="evidence" value="ECO:0007669"/>
    <property type="project" value="InterPro"/>
</dbReference>
<gene>
    <name evidence="2" type="ORF">PMEA_00035591</name>
</gene>
<dbReference type="Pfam" id="PF00069">
    <property type="entry name" value="Pkinase"/>
    <property type="match status" value="1"/>
</dbReference>
<proteinExistence type="predicted"/>
<sequence length="132" mass="14820">NTVKIADVGVSKAVNKITGTLAGTPVYMAPEVFHSQLYDTKADIYSLGIILWEMWYEQQAFSDVSNIPSHVALFAMVDEGLRSEHVKGCNEPPRRWKELMESCWNKKPDERPSASHCLKEAIELPGEAEEVL</sequence>
<name>A0AAU9Y044_9CNID</name>
<dbReference type="Proteomes" id="UP001159428">
    <property type="component" value="Unassembled WGS sequence"/>
</dbReference>